<proteinExistence type="predicted"/>
<dbReference type="GO" id="GO:0016747">
    <property type="term" value="F:acyltransferase activity, transferring groups other than amino-acyl groups"/>
    <property type="evidence" value="ECO:0007669"/>
    <property type="project" value="InterPro"/>
</dbReference>
<evidence type="ECO:0000259" key="1">
    <source>
        <dbReference type="PROSITE" id="PS51186"/>
    </source>
</evidence>
<dbReference type="AlphaFoldDB" id="A0A1J9UQ63"/>
<dbReference type="RefSeq" id="WP_071718422.1">
    <property type="nucleotide sequence ID" value="NZ_CBCSHB010000005.1"/>
</dbReference>
<sequence>MITLKPMNQEEFQRYCEYAIDDYAKDKVAAGNWSEDEAVNLSKIEFNRLLPKGEKTECNYLYSIFHDQYLVGMIWIAQQAPTNNEEGFIYDFIIFEQYQGLGYGKKAMKEIEMIAKELGMKKIGLHVFGHNKVARGLYEKLGYEITNITMTKSI</sequence>
<evidence type="ECO:0000313" key="2">
    <source>
        <dbReference type="EMBL" id="OJD80934.1"/>
    </source>
</evidence>
<protein>
    <submittedName>
        <fullName evidence="2">GNAT family acetyltransferase</fullName>
    </submittedName>
</protein>
<feature type="domain" description="N-acetyltransferase" evidence="1">
    <location>
        <begin position="2"/>
        <end position="154"/>
    </location>
</feature>
<keyword evidence="2" id="KW-0808">Transferase</keyword>
<dbReference type="InterPro" id="IPR052829">
    <property type="entry name" value="N-acetyltransferase_domain"/>
</dbReference>
<accession>A0A1J9UQ63</accession>
<dbReference type="PANTHER" id="PTHR43259:SF1">
    <property type="entry name" value="N-ACETYLTRANSFERASE DOMAIN-CONTAINING PROTEIN"/>
    <property type="match status" value="1"/>
</dbReference>
<dbReference type="PROSITE" id="PS51186">
    <property type="entry name" value="GNAT"/>
    <property type="match status" value="1"/>
</dbReference>
<evidence type="ECO:0000313" key="3">
    <source>
        <dbReference type="Proteomes" id="UP000182788"/>
    </source>
</evidence>
<name>A0A1J9UQ63_9BACI</name>
<dbReference type="InterPro" id="IPR016181">
    <property type="entry name" value="Acyl_CoA_acyltransferase"/>
</dbReference>
<gene>
    <name evidence="2" type="ORF">BAU28_09240</name>
</gene>
<reference evidence="2 3" key="1">
    <citation type="submission" date="2016-06" db="EMBL/GenBank/DDBJ databases">
        <title>First insights into the genetic diversity and population structure of in the Bacillus cereus group bacteria from diverse marine environments.</title>
        <authorList>
            <person name="Liu Y."/>
            <person name="Lai Q."/>
            <person name="Shao Z."/>
        </authorList>
    </citation>
    <scope>NUCLEOTIDE SEQUENCE [LARGE SCALE GENOMIC DNA]</scope>
    <source>
        <strain evidence="2 3">NH24A2</strain>
    </source>
</reference>
<organism evidence="2 3">
    <name type="scientific">Bacillus paramycoides</name>
    <dbReference type="NCBI Taxonomy" id="2026194"/>
    <lineage>
        <taxon>Bacteria</taxon>
        <taxon>Bacillati</taxon>
        <taxon>Bacillota</taxon>
        <taxon>Bacilli</taxon>
        <taxon>Bacillales</taxon>
        <taxon>Bacillaceae</taxon>
        <taxon>Bacillus</taxon>
        <taxon>Bacillus cereus group</taxon>
    </lineage>
</organism>
<dbReference type="Proteomes" id="UP000182788">
    <property type="component" value="Unassembled WGS sequence"/>
</dbReference>
<dbReference type="InterPro" id="IPR000182">
    <property type="entry name" value="GNAT_dom"/>
</dbReference>
<dbReference type="GeneID" id="87591630"/>
<comment type="caution">
    <text evidence="2">The sequence shown here is derived from an EMBL/GenBank/DDBJ whole genome shotgun (WGS) entry which is preliminary data.</text>
</comment>
<dbReference type="Gene3D" id="3.40.630.30">
    <property type="match status" value="1"/>
</dbReference>
<dbReference type="EMBL" id="MAOI01000064">
    <property type="protein sequence ID" value="OJD80934.1"/>
    <property type="molecule type" value="Genomic_DNA"/>
</dbReference>
<dbReference type="PANTHER" id="PTHR43259">
    <property type="entry name" value="SPT10P"/>
    <property type="match status" value="1"/>
</dbReference>
<dbReference type="Pfam" id="PF00583">
    <property type="entry name" value="Acetyltransf_1"/>
    <property type="match status" value="1"/>
</dbReference>
<dbReference type="CDD" id="cd04301">
    <property type="entry name" value="NAT_SF"/>
    <property type="match status" value="1"/>
</dbReference>
<dbReference type="SUPFAM" id="SSF55729">
    <property type="entry name" value="Acyl-CoA N-acyltransferases (Nat)"/>
    <property type="match status" value="1"/>
</dbReference>